<accession>A0A8J8NMF1</accession>
<keyword evidence="1" id="KW-0812">Transmembrane</keyword>
<sequence>MQSFQASHSTFLQFSSYAPVAETLFAMIPLSLSEVVIMNNQRAKVKPKNSKAKVKRIQKMQNSILKKIYQIIYNLKLSQSV</sequence>
<evidence type="ECO:0000256" key="1">
    <source>
        <dbReference type="SAM" id="Phobius"/>
    </source>
</evidence>
<evidence type="ECO:0000313" key="3">
    <source>
        <dbReference type="Proteomes" id="UP000785679"/>
    </source>
</evidence>
<dbReference type="AlphaFoldDB" id="A0A8J8NMF1"/>
<dbReference type="Proteomes" id="UP000785679">
    <property type="component" value="Unassembled WGS sequence"/>
</dbReference>
<feature type="transmembrane region" description="Helical" evidence="1">
    <location>
        <begin position="20"/>
        <end position="38"/>
    </location>
</feature>
<keyword evidence="1" id="KW-1133">Transmembrane helix</keyword>
<keyword evidence="3" id="KW-1185">Reference proteome</keyword>
<proteinExistence type="predicted"/>
<organism evidence="2 3">
    <name type="scientific">Halteria grandinella</name>
    <dbReference type="NCBI Taxonomy" id="5974"/>
    <lineage>
        <taxon>Eukaryota</taxon>
        <taxon>Sar</taxon>
        <taxon>Alveolata</taxon>
        <taxon>Ciliophora</taxon>
        <taxon>Intramacronucleata</taxon>
        <taxon>Spirotrichea</taxon>
        <taxon>Stichotrichia</taxon>
        <taxon>Sporadotrichida</taxon>
        <taxon>Halteriidae</taxon>
        <taxon>Halteria</taxon>
    </lineage>
</organism>
<gene>
    <name evidence="2" type="ORF">FGO68_gene4375</name>
</gene>
<evidence type="ECO:0000313" key="2">
    <source>
        <dbReference type="EMBL" id="TNV77937.1"/>
    </source>
</evidence>
<name>A0A8J8NMF1_HALGN</name>
<reference evidence="2" key="1">
    <citation type="submission" date="2019-06" db="EMBL/GenBank/DDBJ databases">
        <authorList>
            <person name="Zheng W."/>
        </authorList>
    </citation>
    <scope>NUCLEOTIDE SEQUENCE</scope>
    <source>
        <strain evidence="2">QDHG01</strain>
    </source>
</reference>
<dbReference type="EMBL" id="RRYP01011126">
    <property type="protein sequence ID" value="TNV77937.1"/>
    <property type="molecule type" value="Genomic_DNA"/>
</dbReference>
<keyword evidence="1" id="KW-0472">Membrane</keyword>
<comment type="caution">
    <text evidence="2">The sequence shown here is derived from an EMBL/GenBank/DDBJ whole genome shotgun (WGS) entry which is preliminary data.</text>
</comment>
<protein>
    <submittedName>
        <fullName evidence="2">Uncharacterized protein</fullName>
    </submittedName>
</protein>